<dbReference type="EMBL" id="FSRO01000001">
    <property type="protein sequence ID" value="SIO35878.1"/>
    <property type="molecule type" value="Genomic_DNA"/>
</dbReference>
<dbReference type="GO" id="GO:0005829">
    <property type="term" value="C:cytosol"/>
    <property type="evidence" value="ECO:0007669"/>
    <property type="project" value="TreeGrafter"/>
</dbReference>
<dbReference type="InterPro" id="IPR006683">
    <property type="entry name" value="Thioestr_dom"/>
</dbReference>
<dbReference type="Pfam" id="PF03061">
    <property type="entry name" value="4HBT"/>
    <property type="match status" value="1"/>
</dbReference>
<dbReference type="GO" id="GO:0061522">
    <property type="term" value="F:1,4-dihydroxy-2-naphthoyl-CoA thioesterase activity"/>
    <property type="evidence" value="ECO:0007669"/>
    <property type="project" value="TreeGrafter"/>
</dbReference>
<accession>A0A1N6IV70</accession>
<reference evidence="4 5" key="1">
    <citation type="submission" date="2016-12" db="EMBL/GenBank/DDBJ databases">
        <authorList>
            <person name="Song W.-J."/>
            <person name="Kurnit D.M."/>
        </authorList>
    </citation>
    <scope>NUCLEOTIDE SEQUENCE [LARGE SCALE GENOMIC DNA]</scope>
    <source>
        <strain evidence="4 5">ATCC 49181</strain>
    </source>
</reference>
<dbReference type="SUPFAM" id="SSF54637">
    <property type="entry name" value="Thioesterase/thiol ester dehydrase-isomerase"/>
    <property type="match status" value="1"/>
</dbReference>
<sequence length="157" mass="17259">MSNIWFKDYTLGYLEGLRNANMGVHIGIHFTEIGPDFLKARMPVDQRTTQPFGILHGGASCVLSETLGSVAGWMTIDPEKFRAVGLEINVNHIRAVTQGSVLGICTPLHTGRRTQVWQTDIIEEATGKRVAISRLTVAIIEQGTLSTQKEAVYVGHK</sequence>
<name>A0A1N6IV70_9PROT</name>
<gene>
    <name evidence="4" type="ORF">SAMN02743940_2100</name>
</gene>
<evidence type="ECO:0000256" key="1">
    <source>
        <dbReference type="ARBA" id="ARBA00008324"/>
    </source>
</evidence>
<dbReference type="Proteomes" id="UP000185062">
    <property type="component" value="Unassembled WGS sequence"/>
</dbReference>
<evidence type="ECO:0000313" key="4">
    <source>
        <dbReference type="EMBL" id="SIO35878.1"/>
    </source>
</evidence>
<dbReference type="CDD" id="cd03443">
    <property type="entry name" value="PaaI_thioesterase"/>
    <property type="match status" value="1"/>
</dbReference>
<dbReference type="PANTHER" id="PTHR43240:SF5">
    <property type="entry name" value="1,4-DIHYDROXY-2-NAPHTHOYL-COA THIOESTERASE 1"/>
    <property type="match status" value="1"/>
</dbReference>
<comment type="similarity">
    <text evidence="1">Belongs to the thioesterase PaaI family.</text>
</comment>
<protein>
    <submittedName>
        <fullName evidence="4">1,4-dihydroxy-2-naphthoyl-CoA hydrolase</fullName>
    </submittedName>
</protein>
<keyword evidence="5" id="KW-1185">Reference proteome</keyword>
<dbReference type="AlphaFoldDB" id="A0A1N6IV70"/>
<dbReference type="eggNOG" id="COG2050">
    <property type="taxonomic scope" value="Bacteria"/>
</dbReference>
<dbReference type="Gene3D" id="3.10.129.10">
    <property type="entry name" value="Hotdog Thioesterase"/>
    <property type="match status" value="1"/>
</dbReference>
<dbReference type="STRING" id="44575.SAMN05216419_103119"/>
<dbReference type="RefSeq" id="WP_028461976.1">
    <property type="nucleotide sequence ID" value="NZ_FSRO01000001.1"/>
</dbReference>
<evidence type="ECO:0000256" key="2">
    <source>
        <dbReference type="ARBA" id="ARBA00022801"/>
    </source>
</evidence>
<dbReference type="InterPro" id="IPR003736">
    <property type="entry name" value="PAAI_dom"/>
</dbReference>
<evidence type="ECO:0000259" key="3">
    <source>
        <dbReference type="Pfam" id="PF03061"/>
    </source>
</evidence>
<dbReference type="NCBIfam" id="TIGR00369">
    <property type="entry name" value="unchar_dom_1"/>
    <property type="match status" value="1"/>
</dbReference>
<evidence type="ECO:0000313" key="5">
    <source>
        <dbReference type="Proteomes" id="UP000185062"/>
    </source>
</evidence>
<keyword evidence="2 4" id="KW-0378">Hydrolase</keyword>
<organism evidence="4 5">
    <name type="scientific">Nitrosomonas cryotolerans ATCC 49181</name>
    <dbReference type="NCBI Taxonomy" id="1131553"/>
    <lineage>
        <taxon>Bacteria</taxon>
        <taxon>Pseudomonadati</taxon>
        <taxon>Pseudomonadota</taxon>
        <taxon>Betaproteobacteria</taxon>
        <taxon>Nitrosomonadales</taxon>
        <taxon>Nitrosomonadaceae</taxon>
        <taxon>Nitrosomonas</taxon>
    </lineage>
</organism>
<feature type="domain" description="Thioesterase" evidence="3">
    <location>
        <begin position="52"/>
        <end position="124"/>
    </location>
</feature>
<dbReference type="PANTHER" id="PTHR43240">
    <property type="entry name" value="1,4-DIHYDROXY-2-NAPHTHOYL-COA THIOESTERASE 1"/>
    <property type="match status" value="1"/>
</dbReference>
<dbReference type="InterPro" id="IPR029069">
    <property type="entry name" value="HotDog_dom_sf"/>
</dbReference>
<proteinExistence type="inferred from homology"/>